<dbReference type="KEGG" id="bbel:109481338"/>
<dbReference type="InterPro" id="IPR003165">
    <property type="entry name" value="Piwi"/>
</dbReference>
<feature type="compositionally biased region" description="Basic and acidic residues" evidence="1">
    <location>
        <begin position="516"/>
        <end position="537"/>
    </location>
</feature>
<dbReference type="Pfam" id="PF02171">
    <property type="entry name" value="Piwi"/>
    <property type="match status" value="2"/>
</dbReference>
<dbReference type="FunFam" id="3.30.420.10:FF:000014">
    <property type="entry name" value="Piwi-like RNA-mediated gene silencing 1"/>
    <property type="match status" value="1"/>
</dbReference>
<reference evidence="4" key="1">
    <citation type="submission" date="2025-08" db="UniProtKB">
        <authorList>
            <consortium name="RefSeq"/>
        </authorList>
    </citation>
    <scope>IDENTIFICATION</scope>
    <source>
        <tissue evidence="4">Gonad</tissue>
    </source>
</reference>
<feature type="compositionally biased region" description="Pro residues" evidence="1">
    <location>
        <begin position="79"/>
        <end position="95"/>
    </location>
</feature>
<dbReference type="PROSITE" id="PS50822">
    <property type="entry name" value="PIWI"/>
    <property type="match status" value="2"/>
</dbReference>
<keyword evidence="3" id="KW-1185">Reference proteome</keyword>
<evidence type="ECO:0000256" key="1">
    <source>
        <dbReference type="SAM" id="MobiDB-lite"/>
    </source>
</evidence>
<dbReference type="Proteomes" id="UP000515135">
    <property type="component" value="Unplaced"/>
</dbReference>
<gene>
    <name evidence="4" type="primary">LOC109481338</name>
</gene>
<dbReference type="Gene3D" id="3.40.50.2300">
    <property type="match status" value="2"/>
</dbReference>
<dbReference type="Pfam" id="PF23278">
    <property type="entry name" value="Piwi_N"/>
    <property type="match status" value="1"/>
</dbReference>
<proteinExistence type="predicted"/>
<dbReference type="PANTHER" id="PTHR22891">
    <property type="entry name" value="EUKARYOTIC TRANSLATION INITIATION FACTOR 2C"/>
    <property type="match status" value="1"/>
</dbReference>
<accession>A0A6P4ZRG9</accession>
<feature type="region of interest" description="Disordered" evidence="1">
    <location>
        <begin position="1"/>
        <end position="110"/>
    </location>
</feature>
<evidence type="ECO:0000259" key="2">
    <source>
        <dbReference type="PROSITE" id="PS50822"/>
    </source>
</evidence>
<evidence type="ECO:0000313" key="4">
    <source>
        <dbReference type="RefSeq" id="XP_019639428.1"/>
    </source>
</evidence>
<name>A0A6P4ZRG9_BRABE</name>
<dbReference type="GeneID" id="109481338"/>
<organism evidence="3 4">
    <name type="scientific">Branchiostoma belcheri</name>
    <name type="common">Amphioxus</name>
    <dbReference type="NCBI Taxonomy" id="7741"/>
    <lineage>
        <taxon>Eukaryota</taxon>
        <taxon>Metazoa</taxon>
        <taxon>Chordata</taxon>
        <taxon>Cephalochordata</taxon>
        <taxon>Leptocardii</taxon>
        <taxon>Amphioxiformes</taxon>
        <taxon>Branchiostomatidae</taxon>
        <taxon>Branchiostoma</taxon>
    </lineage>
</organism>
<feature type="compositionally biased region" description="Low complexity" evidence="1">
    <location>
        <begin position="96"/>
        <end position="108"/>
    </location>
</feature>
<dbReference type="InterPro" id="IPR036397">
    <property type="entry name" value="RNaseH_sf"/>
</dbReference>
<dbReference type="GO" id="GO:0003676">
    <property type="term" value="F:nucleic acid binding"/>
    <property type="evidence" value="ECO:0007669"/>
    <property type="project" value="InterPro"/>
</dbReference>
<dbReference type="InterPro" id="IPR012337">
    <property type="entry name" value="RNaseH-like_sf"/>
</dbReference>
<evidence type="ECO:0000313" key="3">
    <source>
        <dbReference type="Proteomes" id="UP000515135"/>
    </source>
</evidence>
<feature type="compositionally biased region" description="Basic and acidic residues" evidence="1">
    <location>
        <begin position="547"/>
        <end position="558"/>
    </location>
</feature>
<protein>
    <submittedName>
        <fullName evidence="4">Piwi-like protein 2</fullName>
    </submittedName>
</protein>
<sequence length="977" mass="110356">MGRGALLASLYQQTVRTGSSPSPPQPSSPQAPGQYGKAPSPVRGRGMLGLQDIPGLPMYGRGMAQHAEAAVRPKERVSPPVPSPPPAREPTPPSPAGQQASPQALAQPMAKLSVEEKKERYIPEPGKVGQPVRVACNYIPVRSKLGGLYQYAVSYSPQIDSRNMRYGMLYDHKDVIGDVKAFDGAILFLPKKLPQPVTVVESTRKTDGALIKIRISLTKELPPDDRQCLTVYNIIFKNVMRALELKRVGRNYYDPLHPIYIKQHNLQYFSVDLQCWMVLFFSRDESKANDFITMMKKVCPSLGIRVNNPLQFRLENDRTETYLRIIRDNLKPQVQLVVCIFPTSRDDRYSAVKKLCCVDSPVPSQVINAKTISMQQKLRSVTQKIALQINAKLGGELWALEIPLKNIMVIGIDVYHEAKKGVRSVAGFVASTNRELTRWYSRTCFQLPGQELMDGLKLCLTAALKKYHDVNHELPERIFIFRDGVGDGQLTTVADRILQVIEPVHPRVDSSWATEESSKRDRGGSRRRSSGREREEGGTSPGGSAHHVRENDRHDSRQKSSSPAMPVLSADGSQQEGDGEQKQPPTVDLQCWMVLFFSRDESKVDLQCWMVLFFSRDESKANDFITMMKKVCPSLGIRVNNPLQFRLENDRTETYLRIIRDNLKPQVQLVVCIFPTSRDDRYSAVKKLCCVDSPVPSQVINAKTISMQQKLRSVTQKIALQINAKLGGELWALEIPLKNIMVIGIDVYHEAKKGVRSVAGFVASTNRELTRWYSRTCFQLPGQELMDGLKLCLTAALKKYHDVNHELPERIFIFRDGVGDGQLTTVAGYEVDQLRDCARYFGGQDYKPKLAVVIVQKRINTRIFAEYNRGSLDNPRPGTILDHTVTRRDWYDFFLISQHVRQGTVSPTHYIVVADETGLKPDYMQRLSYKLTHLYYNWPGTVRVPAPCQYAHKLAYLVGQSIHKDPSLDLADRLFFL</sequence>
<feature type="domain" description="Piwi" evidence="2">
    <location>
        <begin position="669"/>
        <end position="963"/>
    </location>
</feature>
<dbReference type="SMART" id="SM00950">
    <property type="entry name" value="Piwi"/>
    <property type="match status" value="2"/>
</dbReference>
<feature type="region of interest" description="Disordered" evidence="1">
    <location>
        <begin position="508"/>
        <end position="584"/>
    </location>
</feature>
<dbReference type="Gene3D" id="3.30.420.10">
    <property type="entry name" value="Ribonuclease H-like superfamily/Ribonuclease H"/>
    <property type="match status" value="2"/>
</dbReference>
<feature type="domain" description="Piwi" evidence="2">
    <location>
        <begin position="336"/>
        <end position="502"/>
    </location>
</feature>
<dbReference type="OrthoDB" id="10252740at2759"/>
<dbReference type="CDD" id="cd04658">
    <property type="entry name" value="Piwi_piwi-like_Euk"/>
    <property type="match status" value="1"/>
</dbReference>
<dbReference type="RefSeq" id="XP_019639428.1">
    <property type="nucleotide sequence ID" value="XM_019783869.1"/>
</dbReference>
<dbReference type="SUPFAM" id="SSF53098">
    <property type="entry name" value="Ribonuclease H-like"/>
    <property type="match status" value="2"/>
</dbReference>
<dbReference type="AlphaFoldDB" id="A0A6P4ZRG9"/>